<feature type="transmembrane region" description="Helical" evidence="7">
    <location>
        <begin position="340"/>
        <end position="363"/>
    </location>
</feature>
<keyword evidence="5 7" id="KW-0472">Membrane</keyword>
<protein>
    <submittedName>
        <fullName evidence="10">ABC transporter permease</fullName>
    </submittedName>
</protein>
<dbReference type="PANTHER" id="PTHR30572:SF4">
    <property type="entry name" value="ABC TRANSPORTER PERMEASE YTRF"/>
    <property type="match status" value="1"/>
</dbReference>
<evidence type="ECO:0000313" key="11">
    <source>
        <dbReference type="Proteomes" id="UP000251889"/>
    </source>
</evidence>
<evidence type="ECO:0000313" key="10">
    <source>
        <dbReference type="EMBL" id="RAV99553.1"/>
    </source>
</evidence>
<dbReference type="Pfam" id="PF12704">
    <property type="entry name" value="MacB_PCD"/>
    <property type="match status" value="1"/>
</dbReference>
<evidence type="ECO:0000256" key="7">
    <source>
        <dbReference type="SAM" id="Phobius"/>
    </source>
</evidence>
<dbReference type="Proteomes" id="UP000251889">
    <property type="component" value="Unassembled WGS sequence"/>
</dbReference>
<dbReference type="OrthoDB" id="9770036at2"/>
<evidence type="ECO:0000259" key="9">
    <source>
        <dbReference type="Pfam" id="PF12704"/>
    </source>
</evidence>
<feature type="transmembrane region" description="Helical" evidence="7">
    <location>
        <begin position="284"/>
        <end position="309"/>
    </location>
</feature>
<dbReference type="Pfam" id="PF02687">
    <property type="entry name" value="FtsX"/>
    <property type="match status" value="1"/>
</dbReference>
<evidence type="ECO:0000256" key="1">
    <source>
        <dbReference type="ARBA" id="ARBA00004651"/>
    </source>
</evidence>
<feature type="transmembrane region" description="Helical" evidence="7">
    <location>
        <begin position="21"/>
        <end position="42"/>
    </location>
</feature>
<reference evidence="10 11" key="1">
    <citation type="submission" date="2018-06" db="EMBL/GenBank/DDBJ databases">
        <title>Chryseolinea flavus sp. nov., a member of the phylum Bacteroidetes isolated from soil.</title>
        <authorList>
            <person name="Li Y."/>
            <person name="Wang J."/>
        </authorList>
    </citation>
    <scope>NUCLEOTIDE SEQUENCE [LARGE SCALE GENOMIC DNA]</scope>
    <source>
        <strain evidence="10 11">SDU1-6</strain>
    </source>
</reference>
<organism evidence="10 11">
    <name type="scientific">Pseudochryseolinea flava</name>
    <dbReference type="NCBI Taxonomy" id="2059302"/>
    <lineage>
        <taxon>Bacteria</taxon>
        <taxon>Pseudomonadati</taxon>
        <taxon>Bacteroidota</taxon>
        <taxon>Cytophagia</taxon>
        <taxon>Cytophagales</taxon>
        <taxon>Fulvivirgaceae</taxon>
        <taxon>Pseudochryseolinea</taxon>
    </lineage>
</organism>
<dbReference type="AlphaFoldDB" id="A0A364Y1A8"/>
<evidence type="ECO:0000256" key="3">
    <source>
        <dbReference type="ARBA" id="ARBA00022692"/>
    </source>
</evidence>
<accession>A0A364Y1A8</accession>
<dbReference type="GO" id="GO:0022857">
    <property type="term" value="F:transmembrane transporter activity"/>
    <property type="evidence" value="ECO:0007669"/>
    <property type="project" value="TreeGrafter"/>
</dbReference>
<evidence type="ECO:0000256" key="2">
    <source>
        <dbReference type="ARBA" id="ARBA00022475"/>
    </source>
</evidence>
<keyword evidence="2" id="KW-1003">Cell membrane</keyword>
<dbReference type="InterPro" id="IPR003838">
    <property type="entry name" value="ABC3_permease_C"/>
</dbReference>
<sequence length="412" mass="44571">MNVIENLREGLRSVQANLLRSIITALIVTIGITALISVLTAVDAAQKSVSDGLSALGSNTFDIRSKENRGSRQQGVTEKTYARLKLSEMSRFMNQFNVTSTISLSANLTQIAEVKYLSKKTNPNVSAFGVNEGYLGIKNLTIEAGRNFSSMEIESGKPVVIIGHAVFKNLYSGSKDLALNTKISVSGVQMKVIGVLQEKGESFEDNFDNMIYIPIKLANQMAHGNALDYTITVSIQDASQLEHAMGEATGIMRAIRRDEAGRENSFELESSEALKERTAEIAGYFQAGGFGIGFVTLLGAAIALMNIMLVSVTERTREIGVRKALGATPSLIRQQFIIEAIVVCLLGGLAGIILGIIVGNLFGGVLGSKAFFVPWVWVIFGFVVCIIVGLMSGWYPAQKASRLDPIESLRFE</sequence>
<evidence type="ECO:0000256" key="5">
    <source>
        <dbReference type="ARBA" id="ARBA00023136"/>
    </source>
</evidence>
<dbReference type="PANTHER" id="PTHR30572">
    <property type="entry name" value="MEMBRANE COMPONENT OF TRANSPORTER-RELATED"/>
    <property type="match status" value="1"/>
</dbReference>
<evidence type="ECO:0000256" key="6">
    <source>
        <dbReference type="ARBA" id="ARBA00038076"/>
    </source>
</evidence>
<dbReference type="EMBL" id="QMFY01000010">
    <property type="protein sequence ID" value="RAV99553.1"/>
    <property type="molecule type" value="Genomic_DNA"/>
</dbReference>
<keyword evidence="3 7" id="KW-0812">Transmembrane</keyword>
<dbReference type="RefSeq" id="WP_112748340.1">
    <property type="nucleotide sequence ID" value="NZ_QMFY01000010.1"/>
</dbReference>
<dbReference type="InterPro" id="IPR025857">
    <property type="entry name" value="MacB_PCD"/>
</dbReference>
<feature type="domain" description="MacB-like periplasmic core" evidence="9">
    <location>
        <begin position="21"/>
        <end position="248"/>
    </location>
</feature>
<dbReference type="GO" id="GO:0005886">
    <property type="term" value="C:plasma membrane"/>
    <property type="evidence" value="ECO:0007669"/>
    <property type="project" value="UniProtKB-SubCell"/>
</dbReference>
<comment type="subcellular location">
    <subcellularLocation>
        <location evidence="1">Cell membrane</location>
        <topology evidence="1">Multi-pass membrane protein</topology>
    </subcellularLocation>
</comment>
<feature type="transmembrane region" description="Helical" evidence="7">
    <location>
        <begin position="375"/>
        <end position="395"/>
    </location>
</feature>
<gene>
    <name evidence="10" type="ORF">DQQ10_18300</name>
</gene>
<name>A0A364Y1A8_9BACT</name>
<keyword evidence="11" id="KW-1185">Reference proteome</keyword>
<keyword evidence="4 7" id="KW-1133">Transmembrane helix</keyword>
<evidence type="ECO:0000259" key="8">
    <source>
        <dbReference type="Pfam" id="PF02687"/>
    </source>
</evidence>
<proteinExistence type="inferred from homology"/>
<evidence type="ECO:0000256" key="4">
    <source>
        <dbReference type="ARBA" id="ARBA00022989"/>
    </source>
</evidence>
<feature type="domain" description="ABC3 transporter permease C-terminal" evidence="8">
    <location>
        <begin position="292"/>
        <end position="405"/>
    </location>
</feature>
<comment type="caution">
    <text evidence="10">The sequence shown here is derived from an EMBL/GenBank/DDBJ whole genome shotgun (WGS) entry which is preliminary data.</text>
</comment>
<comment type="similarity">
    <text evidence="6">Belongs to the ABC-4 integral membrane protein family.</text>
</comment>
<dbReference type="InterPro" id="IPR050250">
    <property type="entry name" value="Macrolide_Exporter_MacB"/>
</dbReference>